<accession>A0ABY8EIC5</accession>
<evidence type="ECO:0000256" key="2">
    <source>
        <dbReference type="ARBA" id="ARBA00048461"/>
    </source>
</evidence>
<dbReference type="Pfam" id="PF04083">
    <property type="entry name" value="Abhydro_lipase"/>
    <property type="match status" value="1"/>
</dbReference>
<evidence type="ECO:0000313" key="6">
    <source>
        <dbReference type="Proteomes" id="UP000818624"/>
    </source>
</evidence>
<feature type="domain" description="Partial AB-hydrolase lipase" evidence="4">
    <location>
        <begin position="113"/>
        <end position="175"/>
    </location>
</feature>
<dbReference type="SUPFAM" id="SSF53474">
    <property type="entry name" value="alpha/beta-Hydrolases"/>
    <property type="match status" value="1"/>
</dbReference>
<keyword evidence="3" id="KW-0812">Transmembrane</keyword>
<gene>
    <name evidence="5" type="ORF">GLX27_000173</name>
</gene>
<dbReference type="InterPro" id="IPR029058">
    <property type="entry name" value="AB_hydrolase_fold"/>
</dbReference>
<dbReference type="PANTHER" id="PTHR11005">
    <property type="entry name" value="LYSOSOMAL ACID LIPASE-RELATED"/>
    <property type="match status" value="1"/>
</dbReference>
<dbReference type="Gene3D" id="3.40.50.1820">
    <property type="entry name" value="alpha/beta hydrolase"/>
    <property type="match status" value="1"/>
</dbReference>
<dbReference type="InterPro" id="IPR006693">
    <property type="entry name" value="AB_hydrolase_lipase"/>
</dbReference>
<evidence type="ECO:0000256" key="3">
    <source>
        <dbReference type="SAM" id="Phobius"/>
    </source>
</evidence>
<proteinExistence type="predicted"/>
<dbReference type="Proteomes" id="UP000818624">
    <property type="component" value="Chromosome 1"/>
</dbReference>
<comment type="catalytic activity">
    <reaction evidence="2">
        <text>a monoacylglycerol + H2O = glycerol + a fatty acid + H(+)</text>
        <dbReference type="Rhea" id="RHEA:15245"/>
        <dbReference type="ChEBI" id="CHEBI:15377"/>
        <dbReference type="ChEBI" id="CHEBI:15378"/>
        <dbReference type="ChEBI" id="CHEBI:17408"/>
        <dbReference type="ChEBI" id="CHEBI:17754"/>
        <dbReference type="ChEBI" id="CHEBI:28868"/>
    </reaction>
</comment>
<protein>
    <recommendedName>
        <fullName evidence="4">Partial AB-hydrolase lipase domain-containing protein</fullName>
    </recommendedName>
</protein>
<comment type="catalytic activity">
    <reaction evidence="1">
        <text>a diacylglycerol + H2O = a monoacylglycerol + a fatty acid + H(+)</text>
        <dbReference type="Rhea" id="RHEA:32731"/>
        <dbReference type="ChEBI" id="CHEBI:15377"/>
        <dbReference type="ChEBI" id="CHEBI:15378"/>
        <dbReference type="ChEBI" id="CHEBI:17408"/>
        <dbReference type="ChEBI" id="CHEBI:18035"/>
        <dbReference type="ChEBI" id="CHEBI:28868"/>
    </reaction>
</comment>
<evidence type="ECO:0000313" key="5">
    <source>
        <dbReference type="EMBL" id="WFD45553.1"/>
    </source>
</evidence>
<keyword evidence="6" id="KW-1185">Reference proteome</keyword>
<dbReference type="EMBL" id="CP046234">
    <property type="protein sequence ID" value="WFD45553.1"/>
    <property type="molecule type" value="Genomic_DNA"/>
</dbReference>
<evidence type="ECO:0000259" key="4">
    <source>
        <dbReference type="Pfam" id="PF04083"/>
    </source>
</evidence>
<name>A0ABY8EIC5_MALFU</name>
<keyword evidence="3" id="KW-0472">Membrane</keyword>
<keyword evidence="3" id="KW-1133">Transmembrane helix</keyword>
<evidence type="ECO:0000256" key="1">
    <source>
        <dbReference type="ARBA" id="ARBA00047591"/>
    </source>
</evidence>
<feature type="transmembrane region" description="Helical" evidence="3">
    <location>
        <begin position="53"/>
        <end position="76"/>
    </location>
</feature>
<reference evidence="5 6" key="1">
    <citation type="journal article" date="2020" name="Elife">
        <title>Loss of centromere function drives karyotype evolution in closely related Malassezia species.</title>
        <authorList>
            <person name="Sankaranarayanan S.R."/>
            <person name="Ianiri G."/>
            <person name="Coelho M.A."/>
            <person name="Reza M.H."/>
            <person name="Thimmappa B.C."/>
            <person name="Ganguly P."/>
            <person name="Vadnala R.N."/>
            <person name="Sun S."/>
            <person name="Siddharthan R."/>
            <person name="Tellgren-Roth C."/>
            <person name="Dawson T.L."/>
            <person name="Heitman J."/>
            <person name="Sanyal K."/>
        </authorList>
    </citation>
    <scope>NUCLEOTIDE SEQUENCE [LARGE SCALE GENOMIC DNA]</scope>
    <source>
        <strain evidence="5">CBS14141</strain>
    </source>
</reference>
<sequence>MRTVNVDHVEDVAAHNMSMYTHVDNHFDENTTLVQRHIPGNERPDILRNPRFWISQTLAVIVSSVILLAVVCVGLMHRSLGLIPRLIRLKGTPLRSWDCHGRWKGEKLVKSPQYYARSCGFDIADEQVETKDGYYLRIHRVICNDTEQMRRGPGKGYPILILHGLFQSSGSFITSEERSLAFWLAAQGYQVYLGNNRAAYDMGHRRFSRYAPEFWDYNIRDLALYDLPAMVDYVRQRTGYEKIAFIGHSQGNATGFIALSRWFVPELGTKLSYFGALAPAVFAGPLTKCFPLSYMCKLDWPTWRRLFGVLDFIPLMKFSYDWTPAAPYAALGYQMFAYLFEWNDTNWLSRRKPKMFRFTPQPVSSAAMFWWGGKDSFVTRGSLFEPDQQWFEEHFPPLALYGGGRDRLVLTEPLVEHIRKHEPNVRLLRVKIQPEAEHCDHYWAADAVEWCFMDIVGTWTINRQMISKIHDMIGKTPNWSLYNDSPLPSLFFTHFAAVYYRR</sequence>
<organism evidence="5 6">
    <name type="scientific">Malassezia furfur</name>
    <name type="common">Pityriasis versicolor infection agent</name>
    <name type="synonym">Pityrosporum furfur</name>
    <dbReference type="NCBI Taxonomy" id="55194"/>
    <lineage>
        <taxon>Eukaryota</taxon>
        <taxon>Fungi</taxon>
        <taxon>Dikarya</taxon>
        <taxon>Basidiomycota</taxon>
        <taxon>Ustilaginomycotina</taxon>
        <taxon>Malasseziomycetes</taxon>
        <taxon>Malasseziales</taxon>
        <taxon>Malasseziaceae</taxon>
        <taxon>Malassezia</taxon>
    </lineage>
</organism>